<protein>
    <submittedName>
        <fullName evidence="1">13753_t:CDS:1</fullName>
    </submittedName>
</protein>
<organism evidence="1 2">
    <name type="scientific">Acaulospora colombiana</name>
    <dbReference type="NCBI Taxonomy" id="27376"/>
    <lineage>
        <taxon>Eukaryota</taxon>
        <taxon>Fungi</taxon>
        <taxon>Fungi incertae sedis</taxon>
        <taxon>Mucoromycota</taxon>
        <taxon>Glomeromycotina</taxon>
        <taxon>Glomeromycetes</taxon>
        <taxon>Diversisporales</taxon>
        <taxon>Acaulosporaceae</taxon>
        <taxon>Acaulospora</taxon>
    </lineage>
</organism>
<evidence type="ECO:0000313" key="1">
    <source>
        <dbReference type="EMBL" id="CAG8534867.1"/>
    </source>
</evidence>
<dbReference type="Proteomes" id="UP000789525">
    <property type="component" value="Unassembled WGS sequence"/>
</dbReference>
<name>A0ACA9LNA0_9GLOM</name>
<evidence type="ECO:0000313" key="2">
    <source>
        <dbReference type="Proteomes" id="UP000789525"/>
    </source>
</evidence>
<accession>A0ACA9LNA0</accession>
<proteinExistence type="predicted"/>
<comment type="caution">
    <text evidence="1">The sequence shown here is derived from an EMBL/GenBank/DDBJ whole genome shotgun (WGS) entry which is preliminary data.</text>
</comment>
<keyword evidence="2" id="KW-1185">Reference proteome</keyword>
<sequence length="248" mass="27969">MAKIPYAAPNDPKGIDWFIRCTQKMVQVRQLLYEGIGLCDDEEKVGSAVVEKLRRGAWQLIGREWQEKESDAFDDETIILREEQEGNWVMVKQCRGRGDEYSPCPETGESSSPPPGLRDCSASVLENSAEQRVPTRTHMMKPFFESLLHASACLQYAIDQYAYSLYGIYTKFQVALEEELKLEIFEAITTKFPRWNGANGNNGPSGAETKGAVPEWGERLIAEVEKAIEGGQLIFRQRERATVLANGR</sequence>
<gene>
    <name evidence="1" type="ORF">ACOLOM_LOCUS4229</name>
</gene>
<dbReference type="EMBL" id="CAJVPT010006799">
    <property type="protein sequence ID" value="CAG8534867.1"/>
    <property type="molecule type" value="Genomic_DNA"/>
</dbReference>
<reference evidence="1" key="1">
    <citation type="submission" date="2021-06" db="EMBL/GenBank/DDBJ databases">
        <authorList>
            <person name="Kallberg Y."/>
            <person name="Tangrot J."/>
            <person name="Rosling A."/>
        </authorList>
    </citation>
    <scope>NUCLEOTIDE SEQUENCE</scope>
    <source>
        <strain evidence="1">CL356</strain>
    </source>
</reference>